<proteinExistence type="predicted"/>
<dbReference type="InterPro" id="IPR034660">
    <property type="entry name" value="DinB/YfiT-like"/>
</dbReference>
<evidence type="ECO:0000313" key="2">
    <source>
        <dbReference type="EMBL" id="GHF50022.1"/>
    </source>
</evidence>
<dbReference type="InterPro" id="IPR017520">
    <property type="entry name" value="CHP03086"/>
</dbReference>
<reference evidence="2" key="2">
    <citation type="submission" date="2020-09" db="EMBL/GenBank/DDBJ databases">
        <authorList>
            <person name="Sun Q."/>
            <person name="Ohkuma M."/>
        </authorList>
    </citation>
    <scope>NUCLEOTIDE SEQUENCE</scope>
    <source>
        <strain evidence="2">JCM 4059</strain>
    </source>
</reference>
<gene>
    <name evidence="2" type="ORF">GCM10010218_34410</name>
</gene>
<organism evidence="2 3">
    <name type="scientific">Streptomyces mashuensis</name>
    <dbReference type="NCBI Taxonomy" id="33904"/>
    <lineage>
        <taxon>Bacteria</taxon>
        <taxon>Bacillati</taxon>
        <taxon>Actinomycetota</taxon>
        <taxon>Actinomycetes</taxon>
        <taxon>Kitasatosporales</taxon>
        <taxon>Streptomycetaceae</taxon>
        <taxon>Streptomyces</taxon>
    </lineage>
</organism>
<dbReference type="EMBL" id="BNBD01000006">
    <property type="protein sequence ID" value="GHF50022.1"/>
    <property type="molecule type" value="Genomic_DNA"/>
</dbReference>
<comment type="caution">
    <text evidence="2">The sequence shown here is derived from an EMBL/GenBank/DDBJ whole genome shotgun (WGS) entry which is preliminary data.</text>
</comment>
<dbReference type="Proteomes" id="UP000638313">
    <property type="component" value="Unassembled WGS sequence"/>
</dbReference>
<dbReference type="NCBIfam" id="TIGR03083">
    <property type="entry name" value="maleylpyruvate isomerase family mycothiol-dependent enzyme"/>
    <property type="match status" value="1"/>
</dbReference>
<dbReference type="Pfam" id="PF11716">
    <property type="entry name" value="MDMPI_N"/>
    <property type="match status" value="1"/>
</dbReference>
<protein>
    <submittedName>
        <fullName evidence="2">TIGR03086 family protein</fullName>
    </submittedName>
</protein>
<dbReference type="AlphaFoldDB" id="A0A919EDL2"/>
<dbReference type="Gene3D" id="1.20.120.450">
    <property type="entry name" value="dinb family like domain"/>
    <property type="match status" value="1"/>
</dbReference>
<sequence>MNSEITTADPRPLYRRAAAQVARLIAAATEGRLGDPTPCEEFDVRGLLAHLVAGARAGAALGERNRDVTLAPPAGVPDGAWAKEYEEAAAHLLAVWSDDALLERPVRVPWGEMPGGAYLASGCVLETVAHTWDLSRALGDPFPLDEELAEYALAWARRALAADRRGEGVPFGPVQPVAEDAGAYDRLAAWLGRPVGQAG</sequence>
<dbReference type="GO" id="GO:0046872">
    <property type="term" value="F:metal ion binding"/>
    <property type="evidence" value="ECO:0007669"/>
    <property type="project" value="InterPro"/>
</dbReference>
<accession>A0A919EDL2</accession>
<name>A0A919EDL2_9ACTN</name>
<dbReference type="NCBIfam" id="TIGR03086">
    <property type="entry name" value="TIGR03086 family metal-binding protein"/>
    <property type="match status" value="1"/>
</dbReference>
<dbReference type="RefSeq" id="WP_190130475.1">
    <property type="nucleotide sequence ID" value="NZ_BNBD01000006.1"/>
</dbReference>
<feature type="domain" description="Mycothiol-dependent maleylpyruvate isomerase metal-binding" evidence="1">
    <location>
        <begin position="15"/>
        <end position="134"/>
    </location>
</feature>
<dbReference type="InterPro" id="IPR017517">
    <property type="entry name" value="Maleyloyr_isom"/>
</dbReference>
<keyword evidence="3" id="KW-1185">Reference proteome</keyword>
<reference evidence="2" key="1">
    <citation type="journal article" date="2014" name="Int. J. Syst. Evol. Microbiol.">
        <title>Complete genome sequence of Corynebacterium casei LMG S-19264T (=DSM 44701T), isolated from a smear-ripened cheese.</title>
        <authorList>
            <consortium name="US DOE Joint Genome Institute (JGI-PGF)"/>
            <person name="Walter F."/>
            <person name="Albersmeier A."/>
            <person name="Kalinowski J."/>
            <person name="Ruckert C."/>
        </authorList>
    </citation>
    <scope>NUCLEOTIDE SEQUENCE</scope>
    <source>
        <strain evidence="2">JCM 4059</strain>
    </source>
</reference>
<dbReference type="SUPFAM" id="SSF109854">
    <property type="entry name" value="DinB/YfiT-like putative metalloenzymes"/>
    <property type="match status" value="1"/>
</dbReference>
<dbReference type="InterPro" id="IPR024344">
    <property type="entry name" value="MDMPI_metal-binding"/>
</dbReference>
<evidence type="ECO:0000313" key="3">
    <source>
        <dbReference type="Proteomes" id="UP000638313"/>
    </source>
</evidence>
<evidence type="ECO:0000259" key="1">
    <source>
        <dbReference type="Pfam" id="PF11716"/>
    </source>
</evidence>